<evidence type="ECO:0000256" key="1">
    <source>
        <dbReference type="SAM" id="Coils"/>
    </source>
</evidence>
<keyword evidence="1" id="KW-0175">Coiled coil</keyword>
<gene>
    <name evidence="2" type="ORF">DLEV_097</name>
</gene>
<protein>
    <submittedName>
        <fullName evidence="2">Uncharacterized protein</fullName>
    </submittedName>
</protein>
<proteinExistence type="predicted"/>
<dbReference type="Proteomes" id="UP000593702">
    <property type="component" value="Segment"/>
</dbReference>
<evidence type="ECO:0000313" key="3">
    <source>
        <dbReference type="Proteomes" id="UP000593702"/>
    </source>
</evidence>
<dbReference type="EMBL" id="KR095315">
    <property type="protein sequence ID" value="AKS26388.1"/>
    <property type="molecule type" value="Genomic_DNA"/>
</dbReference>
<feature type="coiled-coil region" evidence="1">
    <location>
        <begin position="140"/>
        <end position="167"/>
    </location>
</feature>
<evidence type="ECO:0000313" key="2">
    <source>
        <dbReference type="EMBL" id="AKS26388.1"/>
    </source>
</evidence>
<reference evidence="2 3" key="1">
    <citation type="submission" date="2015-04" db="EMBL/GenBank/DDBJ databases">
        <title>Diachasmimorpha longicaudata entomopoxvirus genome.</title>
        <authorList>
            <person name="Coffman K.A."/>
            <person name="Burke G.R."/>
        </authorList>
    </citation>
    <scope>NUCLEOTIDE SEQUENCE [LARGE SCALE GENOMIC DNA]</scope>
</reference>
<name>A0A7R5WS06_9POXV</name>
<organism evidence="2 3">
    <name type="scientific">Diachasmimorpha longicaudata entomopoxvirus</name>
    <dbReference type="NCBI Taxonomy" id="109981"/>
    <lineage>
        <taxon>Viruses</taxon>
        <taxon>Varidnaviria</taxon>
        <taxon>Bamfordvirae</taxon>
        <taxon>Nucleocytoviricota</taxon>
        <taxon>Pokkesviricetes</taxon>
        <taxon>Chitovirales</taxon>
        <taxon>Poxviridae</taxon>
        <taxon>Entomopoxvirinae</taxon>
        <taxon>Epsilonentomopoxvirus</taxon>
        <taxon>Epsilonentomopoxvirus dlongicaudata</taxon>
        <taxon>Diachasmimorpha entomopoxvirus</taxon>
    </lineage>
</organism>
<sequence>MGIFYINYYSSEDEGNMSTIVVYFTKEGKYWVSAGSVIEGARLEERKDPIADHVSPKDQITWGELKKQDDINDVNLVLFQTDSTIFLSDKGLQSLTANTTERNDSRYFKLNFDNVFLPSMVAQCNLKRVEQIGKRKDIQLKEAQAKAEFYEQTLGLLEKNYRLEEEKIDYTNDVITELEKELKRRSEVSKLFSAQTKLRDDFLKTQEEVKKEYEILLKENLELKTFSNESLFMDRKEFIAKMRLILPTKTTTAT</sequence>
<accession>A0A7R5WS06</accession>
<keyword evidence="3" id="KW-1185">Reference proteome</keyword>